<sequence>MRVGNWQRCLTLVVVAVAVTVVGVSLRAEALDKGAETAAVEFARTHHPELASLLEQLKKSAPKEYQAAITDLDRSRERLERNRTRIPERYELELAEWKVNSRIRLLVAKMSMSGDAPLDAELLAALRERVDIRLELLKDERERTAKRLERLDEQIAEQKSRADDVVERELATIRKGITSAAAKAAKSRETGVPAAKPAAPKTDPQPRTSKPGDKPESKPKQKSLNKKPDQKS</sequence>
<evidence type="ECO:0000256" key="2">
    <source>
        <dbReference type="SAM" id="MobiDB-lite"/>
    </source>
</evidence>
<keyword evidence="1" id="KW-0175">Coiled coil</keyword>
<dbReference type="EMBL" id="DSOK01000454">
    <property type="protein sequence ID" value="HEN17070.1"/>
    <property type="molecule type" value="Genomic_DNA"/>
</dbReference>
<comment type="caution">
    <text evidence="3">The sequence shown here is derived from an EMBL/GenBank/DDBJ whole genome shotgun (WGS) entry which is preliminary data.</text>
</comment>
<organism evidence="3">
    <name type="scientific">Schlesneria paludicola</name>
    <dbReference type="NCBI Taxonomy" id="360056"/>
    <lineage>
        <taxon>Bacteria</taxon>
        <taxon>Pseudomonadati</taxon>
        <taxon>Planctomycetota</taxon>
        <taxon>Planctomycetia</taxon>
        <taxon>Planctomycetales</taxon>
        <taxon>Planctomycetaceae</taxon>
        <taxon>Schlesneria</taxon>
    </lineage>
</organism>
<accession>A0A7C2NZ28</accession>
<protein>
    <submittedName>
        <fullName evidence="3">Uncharacterized protein</fullName>
    </submittedName>
</protein>
<feature type="compositionally biased region" description="Basic and acidic residues" evidence="2">
    <location>
        <begin position="210"/>
        <end position="219"/>
    </location>
</feature>
<proteinExistence type="predicted"/>
<name>A0A7C2NZ28_9PLAN</name>
<gene>
    <name evidence="3" type="ORF">ENQ76_16550</name>
</gene>
<feature type="coiled-coil region" evidence="1">
    <location>
        <begin position="127"/>
        <end position="168"/>
    </location>
</feature>
<evidence type="ECO:0000256" key="1">
    <source>
        <dbReference type="SAM" id="Coils"/>
    </source>
</evidence>
<dbReference type="AlphaFoldDB" id="A0A7C2NZ28"/>
<feature type="region of interest" description="Disordered" evidence="2">
    <location>
        <begin position="179"/>
        <end position="232"/>
    </location>
</feature>
<reference evidence="3" key="1">
    <citation type="journal article" date="2020" name="mSystems">
        <title>Genome- and Community-Level Interaction Insights into Carbon Utilization and Element Cycling Functions of Hydrothermarchaeota in Hydrothermal Sediment.</title>
        <authorList>
            <person name="Zhou Z."/>
            <person name="Liu Y."/>
            <person name="Xu W."/>
            <person name="Pan J."/>
            <person name="Luo Z.H."/>
            <person name="Li M."/>
        </authorList>
    </citation>
    <scope>NUCLEOTIDE SEQUENCE [LARGE SCALE GENOMIC DNA]</scope>
    <source>
        <strain evidence="3">SpSt-339</strain>
    </source>
</reference>
<evidence type="ECO:0000313" key="3">
    <source>
        <dbReference type="EMBL" id="HEN17070.1"/>
    </source>
</evidence>